<evidence type="ECO:0000313" key="2">
    <source>
        <dbReference type="Proteomes" id="UP001239111"/>
    </source>
</evidence>
<comment type="caution">
    <text evidence="1">The sequence shown here is derived from an EMBL/GenBank/DDBJ whole genome shotgun (WGS) entry which is preliminary data.</text>
</comment>
<dbReference type="Proteomes" id="UP001239111">
    <property type="component" value="Chromosome 1"/>
</dbReference>
<sequence length="112" mass="12799">MGFRGLIQQKSSYPEMQPPQMHQSPGESLNWNKKSGLTVFEIERFIQAYVGMIFEHHRFHTIQTSALAHMSARHLGKEKSEGCPGLTLRVKYSKREQGLVTEIFLVAPSRVN</sequence>
<evidence type="ECO:0000313" key="1">
    <source>
        <dbReference type="EMBL" id="KAJ8686925.1"/>
    </source>
</evidence>
<organism evidence="1 2">
    <name type="scientific">Eretmocerus hayati</name>
    <dbReference type="NCBI Taxonomy" id="131215"/>
    <lineage>
        <taxon>Eukaryota</taxon>
        <taxon>Metazoa</taxon>
        <taxon>Ecdysozoa</taxon>
        <taxon>Arthropoda</taxon>
        <taxon>Hexapoda</taxon>
        <taxon>Insecta</taxon>
        <taxon>Pterygota</taxon>
        <taxon>Neoptera</taxon>
        <taxon>Endopterygota</taxon>
        <taxon>Hymenoptera</taxon>
        <taxon>Apocrita</taxon>
        <taxon>Proctotrupomorpha</taxon>
        <taxon>Chalcidoidea</taxon>
        <taxon>Aphelinidae</taxon>
        <taxon>Aphelininae</taxon>
        <taxon>Eretmocerus</taxon>
    </lineage>
</organism>
<proteinExistence type="predicted"/>
<reference evidence="1" key="1">
    <citation type="submission" date="2023-04" db="EMBL/GenBank/DDBJ databases">
        <title>A chromosome-level genome assembly of the parasitoid wasp Eretmocerus hayati.</title>
        <authorList>
            <person name="Zhong Y."/>
            <person name="Liu S."/>
            <person name="Liu Y."/>
        </authorList>
    </citation>
    <scope>NUCLEOTIDE SEQUENCE</scope>
    <source>
        <strain evidence="1">ZJU_SS_LIU_2023</strain>
    </source>
</reference>
<gene>
    <name evidence="1" type="ORF">QAD02_022719</name>
</gene>
<accession>A0ACC2PYP5</accession>
<dbReference type="EMBL" id="CM056741">
    <property type="protein sequence ID" value="KAJ8686925.1"/>
    <property type="molecule type" value="Genomic_DNA"/>
</dbReference>
<name>A0ACC2PYP5_9HYME</name>
<protein>
    <submittedName>
        <fullName evidence="1">Uncharacterized protein</fullName>
    </submittedName>
</protein>
<keyword evidence="2" id="KW-1185">Reference proteome</keyword>